<proteinExistence type="inferred from homology"/>
<dbReference type="GO" id="GO:0009055">
    <property type="term" value="F:electron transfer activity"/>
    <property type="evidence" value="ECO:0007669"/>
    <property type="project" value="InterPro"/>
</dbReference>
<dbReference type="GO" id="GO:0010181">
    <property type="term" value="F:FMN binding"/>
    <property type="evidence" value="ECO:0007669"/>
    <property type="project" value="InterPro"/>
</dbReference>
<evidence type="ECO:0000256" key="5">
    <source>
        <dbReference type="ARBA" id="ARBA00022982"/>
    </source>
</evidence>
<keyword evidence="5 6" id="KW-0249">Electron transport</keyword>
<keyword evidence="6" id="KW-0472">Membrane</keyword>
<dbReference type="PANTHER" id="PTHR36118">
    <property type="entry name" value="ION-TRANSLOCATING OXIDOREDUCTASE COMPLEX SUBUNIT G"/>
    <property type="match status" value="1"/>
</dbReference>
<reference evidence="8 9" key="1">
    <citation type="submission" date="2019-10" db="EMBL/GenBank/DDBJ databases">
        <title>Alkaliphilus serpentinus sp. nov. and Alkaliphilus pronyensis sp. nov., two novel anaerobic alkaliphilic species isolated from the serpentinized-hosted hydrothermal field of the Prony Bay (New Caledonia).</title>
        <authorList>
            <person name="Postec A."/>
        </authorList>
    </citation>
    <scope>NUCLEOTIDE SEQUENCE [LARGE SCALE GENOMIC DNA]</scope>
    <source>
        <strain evidence="8 9">LacT</strain>
    </source>
</reference>
<feature type="modified residue" description="FMN phosphoryl threonine" evidence="6">
    <location>
        <position position="162"/>
    </location>
</feature>
<feature type="domain" description="FMN-binding" evidence="7">
    <location>
        <begin position="89"/>
        <end position="179"/>
    </location>
</feature>
<comment type="similarity">
    <text evidence="6">Belongs to the RnfG family.</text>
</comment>
<comment type="cofactor">
    <cofactor evidence="6">
        <name>FMN</name>
        <dbReference type="ChEBI" id="CHEBI:58210"/>
    </cofactor>
</comment>
<keyword evidence="6" id="KW-0812">Transmembrane</keyword>
<keyword evidence="6" id="KW-1133">Transmembrane helix</keyword>
<evidence type="ECO:0000256" key="4">
    <source>
        <dbReference type="ARBA" id="ARBA00022643"/>
    </source>
</evidence>
<evidence type="ECO:0000259" key="7">
    <source>
        <dbReference type="SMART" id="SM00900"/>
    </source>
</evidence>
<keyword evidence="3 6" id="KW-0285">Flavoprotein</keyword>
<keyword evidence="2 6" id="KW-0597">Phosphoprotein</keyword>
<dbReference type="PANTHER" id="PTHR36118:SF1">
    <property type="entry name" value="ION-TRANSLOCATING OXIDOREDUCTASE COMPLEX SUBUNIT G"/>
    <property type="match status" value="1"/>
</dbReference>
<gene>
    <name evidence="6" type="primary">rnfG</name>
    <name evidence="8" type="ORF">F8153_04530</name>
</gene>
<evidence type="ECO:0000256" key="3">
    <source>
        <dbReference type="ARBA" id="ARBA00022630"/>
    </source>
</evidence>
<keyword evidence="1 6" id="KW-0813">Transport</keyword>
<keyword evidence="6" id="KW-1003">Cell membrane</keyword>
<dbReference type="OrthoDB" id="9794010at2"/>
<comment type="caution">
    <text evidence="8">The sequence shown here is derived from an EMBL/GenBank/DDBJ whole genome shotgun (WGS) entry which is preliminary data.</text>
</comment>
<dbReference type="Pfam" id="PF04205">
    <property type="entry name" value="FMN_bind"/>
    <property type="match status" value="1"/>
</dbReference>
<comment type="function">
    <text evidence="6">Part of a membrane-bound complex that couples electron transfer with translocation of ions across the membrane.</text>
</comment>
<dbReference type="RefSeq" id="WP_151865178.1">
    <property type="nucleotide sequence ID" value="NZ_WBZB01000013.1"/>
</dbReference>
<organism evidence="8 9">
    <name type="scientific">Alkaliphilus serpentinus</name>
    <dbReference type="NCBI Taxonomy" id="1482731"/>
    <lineage>
        <taxon>Bacteria</taxon>
        <taxon>Bacillati</taxon>
        <taxon>Bacillota</taxon>
        <taxon>Clostridia</taxon>
        <taxon>Peptostreptococcales</taxon>
        <taxon>Natronincolaceae</taxon>
        <taxon>Alkaliphilus</taxon>
    </lineage>
</organism>
<dbReference type="EC" id="7.-.-.-" evidence="6"/>
<dbReference type="HAMAP" id="MF_00479">
    <property type="entry name" value="RsxG_RnfG"/>
    <property type="match status" value="1"/>
</dbReference>
<dbReference type="NCBIfam" id="TIGR01947">
    <property type="entry name" value="rnfG"/>
    <property type="match status" value="1"/>
</dbReference>
<evidence type="ECO:0000256" key="2">
    <source>
        <dbReference type="ARBA" id="ARBA00022553"/>
    </source>
</evidence>
<evidence type="ECO:0000256" key="1">
    <source>
        <dbReference type="ARBA" id="ARBA00022448"/>
    </source>
</evidence>
<dbReference type="AlphaFoldDB" id="A0A833HQ54"/>
<keyword evidence="6" id="KW-1278">Translocase</keyword>
<evidence type="ECO:0000313" key="8">
    <source>
        <dbReference type="EMBL" id="KAB3531450.1"/>
    </source>
</evidence>
<evidence type="ECO:0000313" key="9">
    <source>
        <dbReference type="Proteomes" id="UP000465601"/>
    </source>
</evidence>
<dbReference type="EMBL" id="WBZB01000013">
    <property type="protein sequence ID" value="KAB3531450.1"/>
    <property type="molecule type" value="Genomic_DNA"/>
</dbReference>
<dbReference type="Proteomes" id="UP000465601">
    <property type="component" value="Unassembled WGS sequence"/>
</dbReference>
<dbReference type="GO" id="GO:0005886">
    <property type="term" value="C:plasma membrane"/>
    <property type="evidence" value="ECO:0007669"/>
    <property type="project" value="UniProtKB-SubCell"/>
</dbReference>
<keyword evidence="9" id="KW-1185">Reference proteome</keyword>
<accession>A0A833HQ54</accession>
<comment type="subunit">
    <text evidence="6">The complex is composed of six subunits: RnfA, RnfB, RnfC, RnfD, RnfE and RnfG.</text>
</comment>
<sequence length="186" mass="19688">MREVIKLGLILLLITSVAAFVLGITNDITQGVINARLEAENIKSIEALLPEADEFIMVEGVEGDIIVEVYEGFANGNVVGYTIKTTPNGYNGTVEVLVGVTKAGEIVGVKIGQNTETPGLGTKIADAAYINQYIGKDITQEFVVTKDNPTEDQQIQAVTSATVSSNAVVSGVNSAGSLFNDKLKNR</sequence>
<comment type="subcellular location">
    <subcellularLocation>
        <location evidence="6">Cell membrane</location>
        <topology evidence="6">Single-pass membrane protein</topology>
    </subcellularLocation>
</comment>
<dbReference type="InterPro" id="IPR010209">
    <property type="entry name" value="Ion_transpt_RnfG/RsxG"/>
</dbReference>
<name>A0A833HQ54_9FIRM</name>
<dbReference type="PIRSF" id="PIRSF006091">
    <property type="entry name" value="E_trnsport_RnfG"/>
    <property type="match status" value="1"/>
</dbReference>
<evidence type="ECO:0000256" key="6">
    <source>
        <dbReference type="HAMAP-Rule" id="MF_00479"/>
    </source>
</evidence>
<keyword evidence="4 6" id="KW-0288">FMN</keyword>
<dbReference type="SMART" id="SM00900">
    <property type="entry name" value="FMN_bind"/>
    <property type="match status" value="1"/>
</dbReference>
<dbReference type="InterPro" id="IPR007329">
    <property type="entry name" value="FMN-bd"/>
</dbReference>
<protein>
    <recommendedName>
        <fullName evidence="6">Ion-translocating oxidoreductase complex subunit G</fullName>
        <ecNumber evidence="6">7.-.-.-</ecNumber>
    </recommendedName>
    <alternativeName>
        <fullName evidence="6">Rnf electron transport complex subunit G</fullName>
    </alternativeName>
</protein>
<dbReference type="GO" id="GO:0022900">
    <property type="term" value="P:electron transport chain"/>
    <property type="evidence" value="ECO:0007669"/>
    <property type="project" value="UniProtKB-UniRule"/>
</dbReference>